<dbReference type="CDD" id="cd01745">
    <property type="entry name" value="GATase1_2"/>
    <property type="match status" value="1"/>
</dbReference>
<keyword evidence="2" id="KW-1185">Reference proteome</keyword>
<dbReference type="InterPro" id="IPR029062">
    <property type="entry name" value="Class_I_gatase-like"/>
</dbReference>
<dbReference type="EMBL" id="CAJZAI010000019">
    <property type="protein sequence ID" value="CAG9183101.1"/>
    <property type="molecule type" value="Genomic_DNA"/>
</dbReference>
<dbReference type="SUPFAM" id="SSF52317">
    <property type="entry name" value="Class I glutamine amidotransferase-like"/>
    <property type="match status" value="1"/>
</dbReference>
<dbReference type="Proteomes" id="UP000727654">
    <property type="component" value="Unassembled WGS sequence"/>
</dbReference>
<reference evidence="1 2" key="1">
    <citation type="submission" date="2021-08" db="EMBL/GenBank/DDBJ databases">
        <authorList>
            <person name="Peeters C."/>
        </authorList>
    </citation>
    <scope>NUCLEOTIDE SEQUENCE [LARGE SCALE GENOMIC DNA]</scope>
    <source>
        <strain evidence="1 2">LMG 23992</strain>
    </source>
</reference>
<keyword evidence="1" id="KW-0378">Hydrolase</keyword>
<name>A0ABM8XS33_9BURK</name>
<gene>
    <name evidence="1" type="primary">puuD</name>
    <name evidence="1" type="ORF">LMG23992_04895</name>
</gene>
<dbReference type="InterPro" id="IPR044668">
    <property type="entry name" value="PuuD-like"/>
</dbReference>
<sequence>MPAAHIRPARRPVVAIITDRVELYHHVAYSAFEGYVRAVASAAGALPLLLPACPEAVDSAALMDAVDGILLTGSPSNVAAERYGAAPLPASTVQDPARDASVLPLLPGLVAAGMPILGICRGLQELNVAYGGTLDRAVHAQPGRLDHREGDHERPIPQWYEDRHAIHVVPGGRLAGITPDGSCLVNSLHHQGIERLGDGLRVEATAPDGLVEALSVEAAPQFTLAVQWHPEMRVGDCALSRRIFATFGEACAQRGRVRAGIAPAMTGK</sequence>
<dbReference type="Gene3D" id="3.40.50.880">
    <property type="match status" value="1"/>
</dbReference>
<dbReference type="PROSITE" id="PS51273">
    <property type="entry name" value="GATASE_TYPE_1"/>
    <property type="match status" value="1"/>
</dbReference>
<organism evidence="1 2">
    <name type="scientific">Cupriavidus laharis</name>
    <dbReference type="NCBI Taxonomy" id="151654"/>
    <lineage>
        <taxon>Bacteria</taxon>
        <taxon>Pseudomonadati</taxon>
        <taxon>Pseudomonadota</taxon>
        <taxon>Betaproteobacteria</taxon>
        <taxon>Burkholderiales</taxon>
        <taxon>Burkholderiaceae</taxon>
        <taxon>Cupriavidus</taxon>
    </lineage>
</organism>
<dbReference type="Pfam" id="PF07722">
    <property type="entry name" value="Peptidase_C26"/>
    <property type="match status" value="1"/>
</dbReference>
<proteinExistence type="predicted"/>
<accession>A0ABM8XS33</accession>
<evidence type="ECO:0000313" key="2">
    <source>
        <dbReference type="Proteomes" id="UP000727654"/>
    </source>
</evidence>
<dbReference type="PANTHER" id="PTHR43235:SF1">
    <property type="entry name" value="GLUTAMINE AMIDOTRANSFERASE PB2B2.05-RELATED"/>
    <property type="match status" value="1"/>
</dbReference>
<comment type="caution">
    <text evidence="1">The sequence shown here is derived from an EMBL/GenBank/DDBJ whole genome shotgun (WGS) entry which is preliminary data.</text>
</comment>
<dbReference type="InterPro" id="IPR011697">
    <property type="entry name" value="Peptidase_C26"/>
</dbReference>
<evidence type="ECO:0000313" key="1">
    <source>
        <dbReference type="EMBL" id="CAG9183101.1"/>
    </source>
</evidence>
<dbReference type="PANTHER" id="PTHR43235">
    <property type="entry name" value="GLUTAMINE AMIDOTRANSFERASE PB2B2.05-RELATED"/>
    <property type="match status" value="1"/>
</dbReference>
<protein>
    <submittedName>
        <fullName evidence="1">Gamma-glutamyl-gamma-aminobutyrate hydrolase PuuD</fullName>
        <ecNumber evidence="1">3.5.1.94</ecNumber>
    </submittedName>
</protein>
<dbReference type="RefSeq" id="WP_224082348.1">
    <property type="nucleotide sequence ID" value="NZ_CAJZAI010000019.1"/>
</dbReference>
<dbReference type="GO" id="GO:0033969">
    <property type="term" value="F:gamma-glutamyl-gamma-aminobutyrate hydrolase activity"/>
    <property type="evidence" value="ECO:0007669"/>
    <property type="project" value="UniProtKB-EC"/>
</dbReference>
<dbReference type="EC" id="3.5.1.94" evidence="1"/>